<proteinExistence type="predicted"/>
<dbReference type="EMBL" id="KZ824950">
    <property type="protein sequence ID" value="RAH71216.1"/>
    <property type="molecule type" value="Genomic_DNA"/>
</dbReference>
<organism evidence="1 2">
    <name type="scientific">Aspergillus aculeatinus CBS 121060</name>
    <dbReference type="NCBI Taxonomy" id="1448322"/>
    <lineage>
        <taxon>Eukaryota</taxon>
        <taxon>Fungi</taxon>
        <taxon>Dikarya</taxon>
        <taxon>Ascomycota</taxon>
        <taxon>Pezizomycotina</taxon>
        <taxon>Eurotiomycetes</taxon>
        <taxon>Eurotiomycetidae</taxon>
        <taxon>Eurotiales</taxon>
        <taxon>Aspergillaceae</taxon>
        <taxon>Aspergillus</taxon>
        <taxon>Aspergillus subgen. Circumdati</taxon>
    </lineage>
</organism>
<keyword evidence="2" id="KW-1185">Reference proteome</keyword>
<evidence type="ECO:0000313" key="2">
    <source>
        <dbReference type="Proteomes" id="UP000249661"/>
    </source>
</evidence>
<accession>A0ACD1HCV3</accession>
<name>A0ACD1HCV3_9EURO</name>
<reference evidence="1" key="1">
    <citation type="submission" date="2018-02" db="EMBL/GenBank/DDBJ databases">
        <title>The genomes of Aspergillus section Nigri reveals drivers in fungal speciation.</title>
        <authorList>
            <consortium name="DOE Joint Genome Institute"/>
            <person name="Vesth T.C."/>
            <person name="Nybo J."/>
            <person name="Theobald S."/>
            <person name="Brandl J."/>
            <person name="Frisvad J.C."/>
            <person name="Nielsen K.F."/>
            <person name="Lyhne E.K."/>
            <person name="Kogle M.E."/>
            <person name="Kuo A."/>
            <person name="Riley R."/>
            <person name="Clum A."/>
            <person name="Nolan M."/>
            <person name="Lipzen A."/>
            <person name="Salamov A."/>
            <person name="Henrissat B."/>
            <person name="Wiebenga A."/>
            <person name="De vries R.P."/>
            <person name="Grigoriev I.V."/>
            <person name="Mortensen U.H."/>
            <person name="Andersen M.R."/>
            <person name="Baker S.E."/>
        </authorList>
    </citation>
    <scope>NUCLEOTIDE SEQUENCE</scope>
    <source>
        <strain evidence="1">CBS 121060</strain>
    </source>
</reference>
<sequence>MRQTVPTRNCFFLLPNVTSSCKRTRAWNCTCFTNKLSVRGTVHAGGSKLYDSPLRSIWSLPLGPPSPSPSSSDIVLSGAPPPSNSTSSLARQKSEPAKTQNLLRRKYTRLGRCIHPSCRQSFNILLKQDNTPGTAAPCWLVTRKSLTRGCRQEGLGTHEEGGGGGSNGCLICPSGNRMAPGLAPPRPVVCWLDMTLCARYQRGPLPVGQVDKSGLEEGL</sequence>
<evidence type="ECO:0000313" key="1">
    <source>
        <dbReference type="EMBL" id="RAH71216.1"/>
    </source>
</evidence>
<gene>
    <name evidence="1" type="ORF">BO66DRAFT_60238</name>
</gene>
<protein>
    <submittedName>
        <fullName evidence="1">Uncharacterized protein</fullName>
    </submittedName>
</protein>
<dbReference type="Proteomes" id="UP000249661">
    <property type="component" value="Unassembled WGS sequence"/>
</dbReference>